<dbReference type="InterPro" id="IPR036661">
    <property type="entry name" value="Luciferase-like_sf"/>
</dbReference>
<proteinExistence type="inferred from homology"/>
<dbReference type="Proteomes" id="UP001055153">
    <property type="component" value="Unassembled WGS sequence"/>
</dbReference>
<evidence type="ECO:0000256" key="5">
    <source>
        <dbReference type="ARBA" id="ARBA00033748"/>
    </source>
</evidence>
<keyword evidence="3" id="KW-0560">Oxidoreductase</keyword>
<keyword evidence="2" id="KW-0288">FMN</keyword>
<evidence type="ECO:0000256" key="4">
    <source>
        <dbReference type="ARBA" id="ARBA00023033"/>
    </source>
</evidence>
<organism evidence="7 8">
    <name type="scientific">Methylobacterium isbiliense</name>
    <dbReference type="NCBI Taxonomy" id="315478"/>
    <lineage>
        <taxon>Bacteria</taxon>
        <taxon>Pseudomonadati</taxon>
        <taxon>Pseudomonadota</taxon>
        <taxon>Alphaproteobacteria</taxon>
        <taxon>Hyphomicrobiales</taxon>
        <taxon>Methylobacteriaceae</taxon>
        <taxon>Methylobacterium</taxon>
    </lineage>
</organism>
<reference evidence="7" key="2">
    <citation type="submission" date="2021-08" db="EMBL/GenBank/DDBJ databases">
        <authorList>
            <person name="Tani A."/>
            <person name="Ola A."/>
            <person name="Ogura Y."/>
            <person name="Katsura K."/>
            <person name="Hayashi T."/>
        </authorList>
    </citation>
    <scope>NUCLEOTIDE SEQUENCE</scope>
    <source>
        <strain evidence="7">DSM 17168</strain>
    </source>
</reference>
<evidence type="ECO:0000256" key="1">
    <source>
        <dbReference type="ARBA" id="ARBA00022630"/>
    </source>
</evidence>
<keyword evidence="1" id="KW-0285">Flavoprotein</keyword>
<keyword evidence="8" id="KW-1185">Reference proteome</keyword>
<evidence type="ECO:0000313" key="8">
    <source>
        <dbReference type="Proteomes" id="UP001055153"/>
    </source>
</evidence>
<gene>
    <name evidence="7" type="primary">snaA</name>
    <name evidence="7" type="ORF">GMJLKIPL_5684</name>
</gene>
<dbReference type="Gene3D" id="3.20.20.30">
    <property type="entry name" value="Luciferase-like domain"/>
    <property type="match status" value="1"/>
</dbReference>
<evidence type="ECO:0000256" key="2">
    <source>
        <dbReference type="ARBA" id="ARBA00022643"/>
    </source>
</evidence>
<evidence type="ECO:0000256" key="3">
    <source>
        <dbReference type="ARBA" id="ARBA00023002"/>
    </source>
</evidence>
<accession>A0ABQ4SKQ0</accession>
<dbReference type="PIRSF" id="PIRSF000337">
    <property type="entry name" value="NTA_MOA"/>
    <property type="match status" value="1"/>
</dbReference>
<sequence length="330" mass="34006">MTSSRLHLVAVLRPAGLNAGGGRRSPGGPEADFTLHHLARVARTLERGVFDAALVAEPPGTAPSAIDPLTLLPALAMATEHLGLIAPAPVALVEPAHVARKFLSLDRLTGGRAGWFAAAPAGDGAEAEARAARAAEFLRVVTALWRDYAAPAETPRPGRGHPVIVLDAATAEARRLAAAQADLVVMGARERDAARAIRADLLSQAAAHGRAPGARVLQKAAVVLGASEAEAADKAQRIAATGRAGTLRPGPDSAPPLRLLGPPGAVADTLEAWWREGACDGFALTIPPLTACLDEIVENLVPELRRRGLVPGAYAGRTLRAHLGLEGEGA</sequence>
<comment type="similarity">
    <text evidence="5">Belongs to the NtaA/SnaA/DszA monooxygenase family.</text>
</comment>
<name>A0ABQ4SKQ0_9HYPH</name>
<comment type="caution">
    <text evidence="7">The sequence shown here is derived from an EMBL/GenBank/DDBJ whole genome shotgun (WGS) entry which is preliminary data.</text>
</comment>
<dbReference type="EMBL" id="BPQQ01000087">
    <property type="protein sequence ID" value="GJE03727.1"/>
    <property type="molecule type" value="Genomic_DNA"/>
</dbReference>
<evidence type="ECO:0000313" key="7">
    <source>
        <dbReference type="EMBL" id="GJE03727.1"/>
    </source>
</evidence>
<dbReference type="RefSeq" id="WP_238241106.1">
    <property type="nucleotide sequence ID" value="NZ_BPQQ01000087.1"/>
</dbReference>
<dbReference type="InterPro" id="IPR011251">
    <property type="entry name" value="Luciferase-like_dom"/>
</dbReference>
<feature type="domain" description="Luciferase-like" evidence="6">
    <location>
        <begin position="28"/>
        <end position="248"/>
    </location>
</feature>
<dbReference type="PANTHER" id="PTHR30011:SF16">
    <property type="entry name" value="C2H2 FINGER DOMAIN TRANSCRIPTION FACTOR (EUROFUNG)-RELATED"/>
    <property type="match status" value="1"/>
</dbReference>
<evidence type="ECO:0000259" key="6">
    <source>
        <dbReference type="Pfam" id="PF00296"/>
    </source>
</evidence>
<dbReference type="Pfam" id="PF00296">
    <property type="entry name" value="Bac_luciferase"/>
    <property type="match status" value="1"/>
</dbReference>
<reference evidence="7" key="1">
    <citation type="journal article" date="2021" name="Front. Microbiol.">
        <title>Comprehensive Comparative Genomics and Phenotyping of Methylobacterium Species.</title>
        <authorList>
            <person name="Alessa O."/>
            <person name="Ogura Y."/>
            <person name="Fujitani Y."/>
            <person name="Takami H."/>
            <person name="Hayashi T."/>
            <person name="Sahin N."/>
            <person name="Tani A."/>
        </authorList>
    </citation>
    <scope>NUCLEOTIDE SEQUENCE</scope>
    <source>
        <strain evidence="7">DSM 17168</strain>
    </source>
</reference>
<protein>
    <submittedName>
        <fullName evidence="7">Pristinamycin IIA synthase subunit A</fullName>
    </submittedName>
</protein>
<dbReference type="InterPro" id="IPR016215">
    <property type="entry name" value="NTA_MOA"/>
</dbReference>
<dbReference type="InterPro" id="IPR051260">
    <property type="entry name" value="Diverse_substr_monoxygenases"/>
</dbReference>
<dbReference type="PANTHER" id="PTHR30011">
    <property type="entry name" value="ALKANESULFONATE MONOOXYGENASE-RELATED"/>
    <property type="match status" value="1"/>
</dbReference>
<keyword evidence="4" id="KW-0503">Monooxygenase</keyword>
<dbReference type="SUPFAM" id="SSF51679">
    <property type="entry name" value="Bacterial luciferase-like"/>
    <property type="match status" value="1"/>
</dbReference>